<dbReference type="EMBL" id="BAAARN010000003">
    <property type="protein sequence ID" value="GAA2738083.1"/>
    <property type="molecule type" value="Genomic_DNA"/>
</dbReference>
<proteinExistence type="predicted"/>
<dbReference type="InterPro" id="IPR043755">
    <property type="entry name" value="DUF5701"/>
</dbReference>
<reference evidence="1 2" key="1">
    <citation type="journal article" date="2019" name="Int. J. Syst. Evol. Microbiol.">
        <title>The Global Catalogue of Microorganisms (GCM) 10K type strain sequencing project: providing services to taxonomists for standard genome sequencing and annotation.</title>
        <authorList>
            <consortium name="The Broad Institute Genomics Platform"/>
            <consortium name="The Broad Institute Genome Sequencing Center for Infectious Disease"/>
            <person name="Wu L."/>
            <person name="Ma J."/>
        </authorList>
    </citation>
    <scope>NUCLEOTIDE SEQUENCE [LARGE SCALE GENOMIC DNA]</scope>
    <source>
        <strain evidence="1 2">JCM 16378</strain>
    </source>
</reference>
<sequence length="215" mass="23104">MTTTEFDRQLRTYLDTGWPDLSGLSVEDFAAMVEPLRDKAAQLEATVSDEGSSVGTGPVDPPIPFALVVTSQVVTADRALPSIHWRTTTGWTEYSADELAAYAPVDGVELPHPTAYLVTGVDTGKGTLDVRAKDAVPIIEAQGRSPLTVDEGVCLLALFPGILKDRNAFFLPGSRDTTKRVAALWVSKGHPRLGWCWEGNPHTWLGSASCVGRVA</sequence>
<accession>A0ABN3USW5</accession>
<keyword evidence="2" id="KW-1185">Reference proteome</keyword>
<protein>
    <submittedName>
        <fullName evidence="1">DUF5701 family protein</fullName>
    </submittedName>
</protein>
<comment type="caution">
    <text evidence="1">The sequence shown here is derived from an EMBL/GenBank/DDBJ whole genome shotgun (WGS) entry which is preliminary data.</text>
</comment>
<dbReference type="RefSeq" id="WP_344194458.1">
    <property type="nucleotide sequence ID" value="NZ_BAAARN010000003.1"/>
</dbReference>
<name>A0ABN3USW5_9MICO</name>
<evidence type="ECO:0000313" key="1">
    <source>
        <dbReference type="EMBL" id="GAA2738083.1"/>
    </source>
</evidence>
<dbReference type="Proteomes" id="UP001501326">
    <property type="component" value="Unassembled WGS sequence"/>
</dbReference>
<gene>
    <name evidence="1" type="ORF">GCM10009867_27880</name>
</gene>
<dbReference type="Pfam" id="PF18959">
    <property type="entry name" value="DUF5701"/>
    <property type="match status" value="1"/>
</dbReference>
<evidence type="ECO:0000313" key="2">
    <source>
        <dbReference type="Proteomes" id="UP001501326"/>
    </source>
</evidence>
<organism evidence="1 2">
    <name type="scientific">Pedococcus aerophilus</name>
    <dbReference type="NCBI Taxonomy" id="436356"/>
    <lineage>
        <taxon>Bacteria</taxon>
        <taxon>Bacillati</taxon>
        <taxon>Actinomycetota</taxon>
        <taxon>Actinomycetes</taxon>
        <taxon>Micrococcales</taxon>
        <taxon>Intrasporangiaceae</taxon>
        <taxon>Pedococcus</taxon>
    </lineage>
</organism>